<dbReference type="EMBL" id="QJTF01000019">
    <property type="protein sequence ID" value="PYE86844.1"/>
    <property type="molecule type" value="Genomic_DNA"/>
</dbReference>
<accession>A0A318T8B9</accession>
<keyword evidence="3" id="KW-1185">Reference proteome</keyword>
<reference evidence="2 3" key="1">
    <citation type="submission" date="2018-06" db="EMBL/GenBank/DDBJ databases">
        <title>Genomic Encyclopedia of Type Strains, Phase III (KMG-III): the genomes of soil and plant-associated and newly described type strains.</title>
        <authorList>
            <person name="Whitman W."/>
        </authorList>
    </citation>
    <scope>NUCLEOTIDE SEQUENCE [LARGE SCALE GENOMIC DNA]</scope>
    <source>
        <strain evidence="2 3">ORS 1419</strain>
    </source>
</reference>
<sequence>MKNMIKIIMLSISSMVIITNVAGADEPTVVACQFEKMPLMILTFRGGMGADNNTLQVGQTKPVELSVGSSLMAAQYGAQNMTFSLRLPANVSVSAPGQDTKTFSGECVSTLPQ</sequence>
<dbReference type="Proteomes" id="UP000247454">
    <property type="component" value="Unassembled WGS sequence"/>
</dbReference>
<feature type="chain" id="PRO_5016386669" evidence="1">
    <location>
        <begin position="25"/>
        <end position="113"/>
    </location>
</feature>
<keyword evidence="1" id="KW-0732">Signal</keyword>
<evidence type="ECO:0000256" key="1">
    <source>
        <dbReference type="SAM" id="SignalP"/>
    </source>
</evidence>
<feature type="signal peptide" evidence="1">
    <location>
        <begin position="1"/>
        <end position="24"/>
    </location>
</feature>
<comment type="caution">
    <text evidence="2">The sequence shown here is derived from an EMBL/GenBank/DDBJ whole genome shotgun (WGS) entry which is preliminary data.</text>
</comment>
<proteinExistence type="predicted"/>
<evidence type="ECO:0000313" key="2">
    <source>
        <dbReference type="EMBL" id="PYE86844.1"/>
    </source>
</evidence>
<gene>
    <name evidence="2" type="ORF">C7477_11973</name>
</gene>
<dbReference type="AlphaFoldDB" id="A0A318T8B9"/>
<evidence type="ECO:0000313" key="3">
    <source>
        <dbReference type="Proteomes" id="UP000247454"/>
    </source>
</evidence>
<name>A0A318T8B9_9HYPH</name>
<protein>
    <submittedName>
        <fullName evidence="2">Uncharacterized protein</fullName>
    </submittedName>
</protein>
<organism evidence="2 3">
    <name type="scientific">Phyllobacterium leguminum</name>
    <dbReference type="NCBI Taxonomy" id="314237"/>
    <lineage>
        <taxon>Bacteria</taxon>
        <taxon>Pseudomonadati</taxon>
        <taxon>Pseudomonadota</taxon>
        <taxon>Alphaproteobacteria</taxon>
        <taxon>Hyphomicrobiales</taxon>
        <taxon>Phyllobacteriaceae</taxon>
        <taxon>Phyllobacterium</taxon>
    </lineage>
</organism>